<protein>
    <submittedName>
        <fullName evidence="2">Uncharacterized protein</fullName>
    </submittedName>
</protein>
<evidence type="ECO:0000256" key="1">
    <source>
        <dbReference type="SAM" id="MobiDB-lite"/>
    </source>
</evidence>
<evidence type="ECO:0000313" key="2">
    <source>
        <dbReference type="EMBL" id="EGT47000.1"/>
    </source>
</evidence>
<gene>
    <name evidence="2" type="ORF">CAEBREN_23581</name>
</gene>
<accession>G0MY13</accession>
<proteinExistence type="predicted"/>
<dbReference type="HOGENOM" id="CLU_1476416_0_0_1"/>
<dbReference type="FunCoup" id="G0MY13">
    <property type="interactions" value="1080"/>
</dbReference>
<dbReference type="eggNOG" id="ENOG502TIW7">
    <property type="taxonomic scope" value="Eukaryota"/>
</dbReference>
<evidence type="ECO:0000313" key="3">
    <source>
        <dbReference type="Proteomes" id="UP000008068"/>
    </source>
</evidence>
<name>G0MY13_CAEBE</name>
<organism evidence="3">
    <name type="scientific">Caenorhabditis brenneri</name>
    <name type="common">Nematode worm</name>
    <dbReference type="NCBI Taxonomy" id="135651"/>
    <lineage>
        <taxon>Eukaryota</taxon>
        <taxon>Metazoa</taxon>
        <taxon>Ecdysozoa</taxon>
        <taxon>Nematoda</taxon>
        <taxon>Chromadorea</taxon>
        <taxon>Rhabditida</taxon>
        <taxon>Rhabditina</taxon>
        <taxon>Rhabditomorpha</taxon>
        <taxon>Rhabditoidea</taxon>
        <taxon>Rhabditidae</taxon>
        <taxon>Peloderinae</taxon>
        <taxon>Caenorhabditis</taxon>
    </lineage>
</organism>
<feature type="compositionally biased region" description="Basic residues" evidence="1">
    <location>
        <begin position="73"/>
        <end position="82"/>
    </location>
</feature>
<dbReference type="Proteomes" id="UP000008068">
    <property type="component" value="Unassembled WGS sequence"/>
</dbReference>
<feature type="compositionally biased region" description="Basic and acidic residues" evidence="1">
    <location>
        <begin position="47"/>
        <end position="60"/>
    </location>
</feature>
<feature type="region of interest" description="Disordered" evidence="1">
    <location>
        <begin position="1"/>
        <end position="82"/>
    </location>
</feature>
<sequence length="183" mass="20687">MESAKTQIEKHRGSISGPQPVDVDADNRKSQSTRGNSEAPTTTASVEIRRQNQKEEEKNNETNNANREGSAKKAPKKTRRKYTYSYDEPEVIGEDGNPVKRPKVITARDLAKLIPVNKAVYVVCNPDKAICTVKDKRPNGIKQVETVAKPRRNFSNNTLILTSKFQEGEDVDRILEEFKEFQQ</sequence>
<dbReference type="AlphaFoldDB" id="G0MY13"/>
<feature type="compositionally biased region" description="Polar residues" evidence="1">
    <location>
        <begin position="30"/>
        <end position="45"/>
    </location>
</feature>
<dbReference type="InParanoid" id="G0MY13"/>
<reference evidence="3" key="1">
    <citation type="submission" date="2011-07" db="EMBL/GenBank/DDBJ databases">
        <authorList>
            <consortium name="Caenorhabditis brenneri Sequencing and Analysis Consortium"/>
            <person name="Wilson R.K."/>
        </authorList>
    </citation>
    <scope>NUCLEOTIDE SEQUENCE [LARGE SCALE GENOMIC DNA]</scope>
    <source>
        <strain evidence="3">PB2801</strain>
    </source>
</reference>
<dbReference type="OrthoDB" id="5901187at2759"/>
<keyword evidence="3" id="KW-1185">Reference proteome</keyword>
<dbReference type="EMBL" id="GL379819">
    <property type="protein sequence ID" value="EGT47000.1"/>
    <property type="molecule type" value="Genomic_DNA"/>
</dbReference>